<evidence type="ECO:0000259" key="2">
    <source>
        <dbReference type="Pfam" id="PF02374"/>
    </source>
</evidence>
<dbReference type="PANTHER" id="PTHR43868:SF1">
    <property type="entry name" value="P-LOOP CONTAINING NUCLEOSIDE TRIPHOSPHATE HYDROLASES SUPERFAMILY PROTEIN"/>
    <property type="match status" value="1"/>
</dbReference>
<organism evidence="4 5">
    <name type="scientific">Spinacia oleracea</name>
    <name type="common">Spinach</name>
    <dbReference type="NCBI Taxonomy" id="3562"/>
    <lineage>
        <taxon>Eukaryota</taxon>
        <taxon>Viridiplantae</taxon>
        <taxon>Streptophyta</taxon>
        <taxon>Embryophyta</taxon>
        <taxon>Tracheophyta</taxon>
        <taxon>Spermatophyta</taxon>
        <taxon>Magnoliopsida</taxon>
        <taxon>eudicotyledons</taxon>
        <taxon>Gunneridae</taxon>
        <taxon>Pentapetalae</taxon>
        <taxon>Caryophyllales</taxon>
        <taxon>Chenopodiaceae</taxon>
        <taxon>Chenopodioideae</taxon>
        <taxon>Anserineae</taxon>
        <taxon>Spinacia</taxon>
    </lineage>
</organism>
<dbReference type="Pfam" id="PF02374">
    <property type="entry name" value="ArsA_ATPase"/>
    <property type="match status" value="1"/>
</dbReference>
<evidence type="ECO:0000259" key="3">
    <source>
        <dbReference type="Pfam" id="PF17886"/>
    </source>
</evidence>
<dbReference type="Pfam" id="PF17886">
    <property type="entry name" value="ArsA_HSP20"/>
    <property type="match status" value="1"/>
</dbReference>
<feature type="domain" description="ArsA HSP20-like" evidence="3">
    <location>
        <begin position="403"/>
        <end position="460"/>
    </location>
</feature>
<dbReference type="Proteomes" id="UP000813463">
    <property type="component" value="Chromosome 3"/>
</dbReference>
<dbReference type="RefSeq" id="XP_021836239.1">
    <property type="nucleotide sequence ID" value="XM_021980547.2"/>
</dbReference>
<evidence type="ECO:0000256" key="1">
    <source>
        <dbReference type="ARBA" id="ARBA00011040"/>
    </source>
</evidence>
<protein>
    <submittedName>
        <fullName evidence="5">Uncharacterized protein At1g26090, chloroplastic</fullName>
    </submittedName>
</protein>
<evidence type="ECO:0000313" key="5">
    <source>
        <dbReference type="RefSeq" id="XP_021836239.1"/>
    </source>
</evidence>
<dbReference type="InterPro" id="IPR040612">
    <property type="entry name" value="ArsA_HSP20-like"/>
</dbReference>
<accession>A0A9R0HUU1</accession>
<name>A0A9R0HUU1_SPIOL</name>
<feature type="domain" description="ArsA/GET3 Anion-transporting ATPase-like" evidence="2">
    <location>
        <begin position="64"/>
        <end position="234"/>
    </location>
</feature>
<dbReference type="InterPro" id="IPR008978">
    <property type="entry name" value="HSP20-like_chaperone"/>
</dbReference>
<comment type="similarity">
    <text evidence="1">Belongs to the arsA ATPase family.</text>
</comment>
<dbReference type="Gene3D" id="2.60.40.790">
    <property type="match status" value="1"/>
</dbReference>
<dbReference type="SUPFAM" id="SSF52540">
    <property type="entry name" value="P-loop containing nucleoside triphosphate hydrolases"/>
    <property type="match status" value="1"/>
</dbReference>
<dbReference type="OrthoDB" id="1909609at2759"/>
<dbReference type="InterPro" id="IPR027417">
    <property type="entry name" value="P-loop_NTPase"/>
</dbReference>
<dbReference type="InterPro" id="IPR025723">
    <property type="entry name" value="ArsA/GET3_ATPase-like"/>
</dbReference>
<evidence type="ECO:0000313" key="4">
    <source>
        <dbReference type="Proteomes" id="UP000813463"/>
    </source>
</evidence>
<gene>
    <name evidence="5" type="primary">LOC110775954</name>
</gene>
<dbReference type="GeneID" id="110775954"/>
<dbReference type="CDD" id="cd02035">
    <property type="entry name" value="ArsA"/>
    <property type="match status" value="1"/>
</dbReference>
<reference evidence="5" key="2">
    <citation type="submission" date="2025-08" db="UniProtKB">
        <authorList>
            <consortium name="RefSeq"/>
        </authorList>
    </citation>
    <scope>IDENTIFICATION</scope>
    <source>
        <tissue evidence="5">Leaf</tissue>
    </source>
</reference>
<reference evidence="4" key="1">
    <citation type="journal article" date="2021" name="Nat. Commun.">
        <title>Genomic analyses provide insights into spinach domestication and the genetic basis of agronomic traits.</title>
        <authorList>
            <person name="Cai X."/>
            <person name="Sun X."/>
            <person name="Xu C."/>
            <person name="Sun H."/>
            <person name="Wang X."/>
            <person name="Ge C."/>
            <person name="Zhang Z."/>
            <person name="Wang Q."/>
            <person name="Fei Z."/>
            <person name="Jiao C."/>
            <person name="Wang Q."/>
        </authorList>
    </citation>
    <scope>NUCLEOTIDE SEQUENCE [LARGE SCALE GENOMIC DNA]</scope>
    <source>
        <strain evidence="4">cv. Varoflay</strain>
    </source>
</reference>
<dbReference type="Gene3D" id="3.40.50.300">
    <property type="entry name" value="P-loop containing nucleotide triphosphate hydrolases"/>
    <property type="match status" value="1"/>
</dbReference>
<dbReference type="AlphaFoldDB" id="A0A9R0HUU1"/>
<dbReference type="PANTHER" id="PTHR43868">
    <property type="entry name" value="OS02G0711200 PROTEIN"/>
    <property type="match status" value="1"/>
</dbReference>
<dbReference type="KEGG" id="soe:110775954"/>
<proteinExistence type="inferred from homology"/>
<keyword evidence="4" id="KW-1185">Reference proteome</keyword>
<dbReference type="InterPro" id="IPR053262">
    <property type="entry name" value="ArsA_ATPase-like"/>
</dbReference>
<sequence length="462" mass="50392">MVVSLTSSLQSLIFLPFSPSSNPNFINLTHPQLTGRRRKRGRKALHLVMQANSSDEITHESSPKLITFLGKGGSGKTTAAVFAAQHYAKAGFRTCLVTHSMNLTAEYLLNCNIGTTPAICSDNLSAVRLETTQMLLDPLMRLKKADARINLTQGALEGIVGEELGVLPGMDSIFSALALEKFVGTLGIKALSTDIKDKFDVVIYDGISNEETLRMISAARGARLYVKYLRSIAEKTDFGRLAGPSVLRLVDEAMNSSGGSSFNGKLTSEVWDSLERVLERGASTYADPQKFGCYVVVDPCNPISVNTALHYWGCTIQAGASISGVLGNPSRNSCVESVESVKNNFLPLTFALVPNLAKYSSLDWDMIISHTESKNARELFHLPNEKPSNIMSPVKFDPSKRCITLFMPGFAKSEIKLYQYRGGSELLVEAGDQRRVIVLPRDIQGKVGGAKFTDRSLVITIK</sequence>